<protein>
    <submittedName>
        <fullName evidence="2">Uncharacterized protein</fullName>
    </submittedName>
</protein>
<dbReference type="AlphaFoldDB" id="A0A9D3NBK7"/>
<reference evidence="2 3" key="1">
    <citation type="submission" date="2021-06" db="EMBL/GenBank/DDBJ databases">
        <title>Chromosome-level genome assembly of the red-tail catfish (Hemibagrus wyckioides).</title>
        <authorList>
            <person name="Shao F."/>
        </authorList>
    </citation>
    <scope>NUCLEOTIDE SEQUENCE [LARGE SCALE GENOMIC DNA]</scope>
    <source>
        <strain evidence="2">EC202008001</strain>
        <tissue evidence="2">Blood</tissue>
    </source>
</reference>
<gene>
    <name evidence="2" type="ORF">KOW79_016899</name>
</gene>
<dbReference type="Proteomes" id="UP000824219">
    <property type="component" value="Linkage Group LG20"/>
</dbReference>
<evidence type="ECO:0000313" key="2">
    <source>
        <dbReference type="EMBL" id="KAG7319756.1"/>
    </source>
</evidence>
<evidence type="ECO:0000313" key="3">
    <source>
        <dbReference type="Proteomes" id="UP000824219"/>
    </source>
</evidence>
<keyword evidence="3" id="KW-1185">Reference proteome</keyword>
<feature type="compositionally biased region" description="Basic and acidic residues" evidence="1">
    <location>
        <begin position="113"/>
        <end position="125"/>
    </location>
</feature>
<sequence length="194" mass="22453">MAVRGHKKVQVRDLKWTEFPRCQPSPLPPEKHCGRKKQSNKAKDEGDTEKHESQVLPCGGQQAENSFFKKSKNVEEHFKGMKHITRDESESPRSQLSPLPPEKHCGKKKQSNKAKDEGDTEKHESQVLPCGGQQAENSFFKKLKNVKEHFKGMKVRVLDSWSRKSRSKYSGFWGFYRRRRLSLCFELWAIPATV</sequence>
<dbReference type="EMBL" id="JAHKSW010000020">
    <property type="protein sequence ID" value="KAG7319756.1"/>
    <property type="molecule type" value="Genomic_DNA"/>
</dbReference>
<feature type="region of interest" description="Disordered" evidence="1">
    <location>
        <begin position="1"/>
        <end position="128"/>
    </location>
</feature>
<evidence type="ECO:0000256" key="1">
    <source>
        <dbReference type="SAM" id="MobiDB-lite"/>
    </source>
</evidence>
<comment type="caution">
    <text evidence="2">The sequence shown here is derived from an EMBL/GenBank/DDBJ whole genome shotgun (WGS) entry which is preliminary data.</text>
</comment>
<feature type="compositionally biased region" description="Basic and acidic residues" evidence="1">
    <location>
        <begin position="41"/>
        <end position="53"/>
    </location>
</feature>
<accession>A0A9D3NBK7</accession>
<proteinExistence type="predicted"/>
<name>A0A9D3NBK7_9TELE</name>
<organism evidence="2 3">
    <name type="scientific">Hemibagrus wyckioides</name>
    <dbReference type="NCBI Taxonomy" id="337641"/>
    <lineage>
        <taxon>Eukaryota</taxon>
        <taxon>Metazoa</taxon>
        <taxon>Chordata</taxon>
        <taxon>Craniata</taxon>
        <taxon>Vertebrata</taxon>
        <taxon>Euteleostomi</taxon>
        <taxon>Actinopterygii</taxon>
        <taxon>Neopterygii</taxon>
        <taxon>Teleostei</taxon>
        <taxon>Ostariophysi</taxon>
        <taxon>Siluriformes</taxon>
        <taxon>Bagridae</taxon>
        <taxon>Hemibagrus</taxon>
    </lineage>
</organism>
<feature type="compositionally biased region" description="Basic and acidic residues" evidence="1">
    <location>
        <begin position="72"/>
        <end position="91"/>
    </location>
</feature>